<keyword evidence="4" id="KW-1185">Reference proteome</keyword>
<proteinExistence type="predicted"/>
<protein>
    <recommendedName>
        <fullName evidence="2">2TM domain-containing protein</fullName>
    </recommendedName>
</protein>
<dbReference type="EMBL" id="ATMR01000145">
    <property type="protein sequence ID" value="EPR71730.1"/>
    <property type="molecule type" value="Genomic_DNA"/>
</dbReference>
<sequence length="110" mass="12802">MGQQDSELKYLKAKTRVEKLKAFYTHLTVYFVINSVITTVKMMNNLNNEETYDEAFFDFSTVASWLVWGVGLALHAFSVFGLPLILGDDWEARKIEQYMNDELEQHKSNK</sequence>
<evidence type="ECO:0000313" key="3">
    <source>
        <dbReference type="EMBL" id="EPR71730.1"/>
    </source>
</evidence>
<dbReference type="OrthoDB" id="8965954at2"/>
<organism evidence="3 4">
    <name type="scientific">Winogradskyella psychrotolerans RS-3</name>
    <dbReference type="NCBI Taxonomy" id="641526"/>
    <lineage>
        <taxon>Bacteria</taxon>
        <taxon>Pseudomonadati</taxon>
        <taxon>Bacteroidota</taxon>
        <taxon>Flavobacteriia</taxon>
        <taxon>Flavobacteriales</taxon>
        <taxon>Flavobacteriaceae</taxon>
        <taxon>Winogradskyella</taxon>
    </lineage>
</organism>
<keyword evidence="1" id="KW-0812">Transmembrane</keyword>
<feature type="transmembrane region" description="Helical" evidence="1">
    <location>
        <begin position="62"/>
        <end position="86"/>
    </location>
</feature>
<dbReference type="eggNOG" id="COG2972">
    <property type="taxonomic scope" value="Bacteria"/>
</dbReference>
<dbReference type="InterPro" id="IPR025698">
    <property type="entry name" value="2TM_dom"/>
</dbReference>
<gene>
    <name evidence="3" type="ORF">ADIWIN_3177</name>
</gene>
<dbReference type="STRING" id="641526.ADIWIN_3177"/>
<feature type="transmembrane region" description="Helical" evidence="1">
    <location>
        <begin position="21"/>
        <end position="42"/>
    </location>
</feature>
<dbReference type="RefSeq" id="WP_020896877.1">
    <property type="nucleotide sequence ID" value="NZ_ATMR01000145.1"/>
</dbReference>
<keyword evidence="1" id="KW-0472">Membrane</keyword>
<dbReference type="Proteomes" id="UP000014962">
    <property type="component" value="Unassembled WGS sequence"/>
</dbReference>
<keyword evidence="1" id="KW-1133">Transmembrane helix</keyword>
<comment type="caution">
    <text evidence="3">The sequence shown here is derived from an EMBL/GenBank/DDBJ whole genome shotgun (WGS) entry which is preliminary data.</text>
</comment>
<evidence type="ECO:0000256" key="1">
    <source>
        <dbReference type="SAM" id="Phobius"/>
    </source>
</evidence>
<evidence type="ECO:0000313" key="4">
    <source>
        <dbReference type="Proteomes" id="UP000014962"/>
    </source>
</evidence>
<feature type="domain" description="2TM" evidence="2">
    <location>
        <begin position="12"/>
        <end position="100"/>
    </location>
</feature>
<name>S7VNH7_9FLAO</name>
<dbReference type="AlphaFoldDB" id="S7VNH7"/>
<evidence type="ECO:0000259" key="2">
    <source>
        <dbReference type="Pfam" id="PF13239"/>
    </source>
</evidence>
<accession>S7VNH7</accession>
<dbReference type="Pfam" id="PF13239">
    <property type="entry name" value="2TM"/>
    <property type="match status" value="1"/>
</dbReference>
<reference evidence="3 4" key="1">
    <citation type="journal article" date="2013" name="Genome Announc.">
        <title>Draft Genome Sequence of Winogradskyella psychrotolerans RS-3T, Isolated from the Marine Transect of Kongsfjorden, Ny-Alesund, Svalbard, Arctic Ocean.</title>
        <authorList>
            <person name="Kumar Pinnaka A."/>
            <person name="Ara S."/>
            <person name="Singh A."/>
            <person name="Shivaji S."/>
        </authorList>
    </citation>
    <scope>NUCLEOTIDE SEQUENCE [LARGE SCALE GENOMIC DNA]</scope>
    <source>
        <strain evidence="3 4">RS-3</strain>
    </source>
</reference>